<protein>
    <recommendedName>
        <fullName evidence="3">BTB domain-containing protein</fullName>
    </recommendedName>
</protein>
<dbReference type="Gene3D" id="3.30.710.10">
    <property type="entry name" value="Potassium Channel Kv1.1, Chain A"/>
    <property type="match status" value="1"/>
</dbReference>
<comment type="caution">
    <text evidence="1">The sequence shown here is derived from an EMBL/GenBank/DDBJ whole genome shotgun (WGS) entry which is preliminary data.</text>
</comment>
<sequence>MSTTAVSSDSTSPPPKQTVSKIFHAETGGDVVFESSDGVLFYVHSRNLAFMSDMLPAAYYTRATPPKDPMPLPENSSTLELLFQFTYHRMPPDLKKLDFRSLMELAEAAEKYVIHYARAMCVKELSKFIRKESLKIVAFACKHNHEGLFYELAPILVRRPLSELAYVLPPSFYVSWTLYHDQFRQPLSKEIATEHFRRNVTDLKIPVSCGNGCAASDQAKRTLHDEKWLEKINQCQERILKDGEPRSSIESLLESKLPVAPDYRSMCCFKYMEWQKRLKEYARKSPGDRTLQDLVEEYKERMGTGKK</sequence>
<dbReference type="AlphaFoldDB" id="A0A8H5CZD1"/>
<dbReference type="OrthoDB" id="3184970at2759"/>
<gene>
    <name evidence="1" type="ORF">D9758_010338</name>
</gene>
<evidence type="ECO:0000313" key="2">
    <source>
        <dbReference type="Proteomes" id="UP000559256"/>
    </source>
</evidence>
<evidence type="ECO:0008006" key="3">
    <source>
        <dbReference type="Google" id="ProtNLM"/>
    </source>
</evidence>
<accession>A0A8H5CZD1</accession>
<evidence type="ECO:0000313" key="1">
    <source>
        <dbReference type="EMBL" id="KAF5350780.1"/>
    </source>
</evidence>
<proteinExistence type="predicted"/>
<dbReference type="EMBL" id="JAACJM010000073">
    <property type="protein sequence ID" value="KAF5350780.1"/>
    <property type="molecule type" value="Genomic_DNA"/>
</dbReference>
<organism evidence="1 2">
    <name type="scientific">Tetrapyrgos nigripes</name>
    <dbReference type="NCBI Taxonomy" id="182062"/>
    <lineage>
        <taxon>Eukaryota</taxon>
        <taxon>Fungi</taxon>
        <taxon>Dikarya</taxon>
        <taxon>Basidiomycota</taxon>
        <taxon>Agaricomycotina</taxon>
        <taxon>Agaricomycetes</taxon>
        <taxon>Agaricomycetidae</taxon>
        <taxon>Agaricales</taxon>
        <taxon>Marasmiineae</taxon>
        <taxon>Marasmiaceae</taxon>
        <taxon>Tetrapyrgos</taxon>
    </lineage>
</organism>
<dbReference type="Proteomes" id="UP000559256">
    <property type="component" value="Unassembled WGS sequence"/>
</dbReference>
<dbReference type="InterPro" id="IPR011333">
    <property type="entry name" value="SKP1/BTB/POZ_sf"/>
</dbReference>
<keyword evidence="2" id="KW-1185">Reference proteome</keyword>
<reference evidence="1 2" key="1">
    <citation type="journal article" date="2020" name="ISME J.">
        <title>Uncovering the hidden diversity of litter-decomposition mechanisms in mushroom-forming fungi.</title>
        <authorList>
            <person name="Floudas D."/>
            <person name="Bentzer J."/>
            <person name="Ahren D."/>
            <person name="Johansson T."/>
            <person name="Persson P."/>
            <person name="Tunlid A."/>
        </authorList>
    </citation>
    <scope>NUCLEOTIDE SEQUENCE [LARGE SCALE GENOMIC DNA]</scope>
    <source>
        <strain evidence="1 2">CBS 291.85</strain>
    </source>
</reference>
<name>A0A8H5CZD1_9AGAR</name>
<dbReference type="SUPFAM" id="SSF54695">
    <property type="entry name" value="POZ domain"/>
    <property type="match status" value="1"/>
</dbReference>